<dbReference type="GO" id="GO:0042274">
    <property type="term" value="P:ribosomal small subunit biogenesis"/>
    <property type="evidence" value="ECO:0007669"/>
    <property type="project" value="TreeGrafter"/>
</dbReference>
<dbReference type="GeneID" id="54418291"/>
<dbReference type="Pfam" id="PF02847">
    <property type="entry name" value="MA3"/>
    <property type="match status" value="1"/>
</dbReference>
<sequence length="825" mass="92655">MRGSNFQGPKLPQVLLDRIDDAPQNGSGKRYAVQDRKRRRKEERRSKGSRNVRVAKKQSFPQRKRVDEDEDAFDEDEISADQPSEIQRSVPDQKHELKGLQQKVTAEIKKDETTEKPNRVHVPKAVRVQLEDDDAKIAALEKKLGLRRKKNLPKDDGLGDLLGDFSDSDIDSQPTRKRKAEYGDYLKSKRVRQDSEQDDSSGIEDTSDTNSDSPGPIDEDAMPPGKFSSADSTMWDDSAEEFGGFSGSSNEFDEDSMAIDNPPKRVKENPYKPPVQPESANGKYIPPSMRMGASDNEVSGKLTRQLKGLLNRLSESNILPIVRDVQEIYSSNPRQVVTTTLIDLILSTIQDRTALNETYLILYAGFVAAIYRLVGVEFGATLVERIVVAFDSCYDKGNASDKQTLNLMSFLSHLYSVQVVGSIVVYDFVRIFLKDLSELNTELLLRVIKSCGPQLRHEDPSSLKEIVLELHRQIARVGESNMSVRTKFMVETIGDLKNNRMKTGLGSASIAAEHLTKIKRSLAELKSQNIRASEPLRIGLNDIRNADKKGKWWLVGASWKGMGPSDGEGVQDIEPMATELDVTELSFDLRELAKQMRMNTDVRRAIFQSIMSATDYQDAHFRLLKLRLKKSQELEIPRIVVQCAVSEQSYNQYYTLIARKLCGEHRFRKAFQFICWDYLKRMGSDDEEDKLNEDGTGTLSLRELVNLGKMYGSLIGRGDEPITTLKNVDFAMLSPKAKTFVEITVVTALLEICKAHSESKQPAAVRNLFSKALEVPDMVTGLQHFIRTSVIKSDIIQSDPDSKAVRKLAQVGIRVLTETSSHGGL</sequence>
<name>A0A6G1FU89_9PEZI</name>
<comment type="similarity">
    <text evidence="2">Belongs to the CWC22 family.</text>
</comment>
<comment type="subcellular location">
    <subcellularLocation>
        <location evidence="1">Nucleus</location>
        <location evidence="1">Nucleolus</location>
    </subcellularLocation>
</comment>
<protein>
    <recommendedName>
        <fullName evidence="5">MI domain-containing protein</fullName>
    </recommendedName>
</protein>
<dbReference type="InterPro" id="IPR016024">
    <property type="entry name" value="ARM-type_fold"/>
</dbReference>
<proteinExistence type="inferred from homology"/>
<dbReference type="PROSITE" id="PS51366">
    <property type="entry name" value="MI"/>
    <property type="match status" value="1"/>
</dbReference>
<feature type="domain" description="MI" evidence="5">
    <location>
        <begin position="601"/>
        <end position="730"/>
    </location>
</feature>
<evidence type="ECO:0000256" key="4">
    <source>
        <dbReference type="SAM" id="MobiDB-lite"/>
    </source>
</evidence>
<evidence type="ECO:0000256" key="1">
    <source>
        <dbReference type="ARBA" id="ARBA00004604"/>
    </source>
</evidence>
<feature type="compositionally biased region" description="Low complexity" evidence="4">
    <location>
        <begin position="241"/>
        <end position="250"/>
    </location>
</feature>
<dbReference type="Pfam" id="PF02854">
    <property type="entry name" value="MIF4G"/>
    <property type="match status" value="1"/>
</dbReference>
<dbReference type="GO" id="GO:0003723">
    <property type="term" value="F:RNA binding"/>
    <property type="evidence" value="ECO:0007669"/>
    <property type="project" value="InterPro"/>
</dbReference>
<feature type="compositionally biased region" description="Acidic residues" evidence="4">
    <location>
        <begin position="68"/>
        <end position="79"/>
    </location>
</feature>
<dbReference type="PANTHER" id="PTHR18034:SF4">
    <property type="entry name" value="NUCLEOLAR MIF4G DOMAIN-CONTAINING PROTEIN 1"/>
    <property type="match status" value="1"/>
</dbReference>
<feature type="region of interest" description="Disordered" evidence="4">
    <location>
        <begin position="1"/>
        <end position="127"/>
    </location>
</feature>
<dbReference type="RefSeq" id="XP_033530998.1">
    <property type="nucleotide sequence ID" value="XM_033677721.1"/>
</dbReference>
<dbReference type="OrthoDB" id="361797at2759"/>
<dbReference type="SMART" id="SM00544">
    <property type="entry name" value="MA3"/>
    <property type="match status" value="1"/>
</dbReference>
<reference evidence="8" key="2">
    <citation type="submission" date="2020-04" db="EMBL/GenBank/DDBJ databases">
        <authorList>
            <consortium name="NCBI Genome Project"/>
        </authorList>
    </citation>
    <scope>NUCLEOTIDE SEQUENCE</scope>
    <source>
        <strain evidence="8">CBS 781.70</strain>
    </source>
</reference>
<dbReference type="Gene3D" id="1.25.40.180">
    <property type="match status" value="1"/>
</dbReference>
<accession>A0A6G1FU89</accession>
<organism evidence="6">
    <name type="scientific">Eremomyces bilateralis CBS 781.70</name>
    <dbReference type="NCBI Taxonomy" id="1392243"/>
    <lineage>
        <taxon>Eukaryota</taxon>
        <taxon>Fungi</taxon>
        <taxon>Dikarya</taxon>
        <taxon>Ascomycota</taxon>
        <taxon>Pezizomycotina</taxon>
        <taxon>Dothideomycetes</taxon>
        <taxon>Dothideomycetes incertae sedis</taxon>
        <taxon>Eremomycetales</taxon>
        <taxon>Eremomycetaceae</taxon>
        <taxon>Eremomyces</taxon>
    </lineage>
</organism>
<dbReference type="InterPro" id="IPR003891">
    <property type="entry name" value="Initiation_fac_eIF4g_MI"/>
</dbReference>
<feature type="compositionally biased region" description="Basic and acidic residues" evidence="4">
    <location>
        <begin position="180"/>
        <end position="195"/>
    </location>
</feature>
<dbReference type="Proteomes" id="UP000504638">
    <property type="component" value="Unplaced"/>
</dbReference>
<evidence type="ECO:0000256" key="3">
    <source>
        <dbReference type="ARBA" id="ARBA00023242"/>
    </source>
</evidence>
<reference evidence="8" key="3">
    <citation type="submission" date="2025-04" db="UniProtKB">
        <authorList>
            <consortium name="RefSeq"/>
        </authorList>
    </citation>
    <scope>IDENTIFICATION</scope>
    <source>
        <strain evidence="8">CBS 781.70</strain>
    </source>
</reference>
<dbReference type="InterPro" id="IPR003890">
    <property type="entry name" value="MIF4G-like_typ-3"/>
</dbReference>
<evidence type="ECO:0000313" key="7">
    <source>
        <dbReference type="Proteomes" id="UP000504638"/>
    </source>
</evidence>
<dbReference type="PANTHER" id="PTHR18034">
    <property type="entry name" value="CELL CYCLE CONTROL PROTEIN CWF22-RELATED"/>
    <property type="match status" value="1"/>
</dbReference>
<dbReference type="InterPro" id="IPR050781">
    <property type="entry name" value="CWC22_splicing_factor"/>
</dbReference>
<feature type="compositionally biased region" description="Basic residues" evidence="4">
    <location>
        <begin position="36"/>
        <end position="56"/>
    </location>
</feature>
<evidence type="ECO:0000256" key="2">
    <source>
        <dbReference type="ARBA" id="ARBA00006856"/>
    </source>
</evidence>
<dbReference type="GO" id="GO:0005730">
    <property type="term" value="C:nucleolus"/>
    <property type="evidence" value="ECO:0007669"/>
    <property type="project" value="UniProtKB-SubCell"/>
</dbReference>
<gene>
    <name evidence="6 8" type="ORF">P152DRAFT_441903</name>
</gene>
<feature type="region of interest" description="Disordered" evidence="4">
    <location>
        <begin position="144"/>
        <end position="295"/>
    </location>
</feature>
<evidence type="ECO:0000313" key="6">
    <source>
        <dbReference type="EMBL" id="KAF1809367.1"/>
    </source>
</evidence>
<dbReference type="SUPFAM" id="SSF48371">
    <property type="entry name" value="ARM repeat"/>
    <property type="match status" value="1"/>
</dbReference>
<dbReference type="AlphaFoldDB" id="A0A6G1FU89"/>
<feature type="compositionally biased region" description="Basic and acidic residues" evidence="4">
    <location>
        <begin position="106"/>
        <end position="118"/>
    </location>
</feature>
<keyword evidence="7" id="KW-1185">Reference proteome</keyword>
<keyword evidence="3" id="KW-0539">Nucleus</keyword>
<reference evidence="6 8" key="1">
    <citation type="submission" date="2020-01" db="EMBL/GenBank/DDBJ databases">
        <authorList>
            <consortium name="DOE Joint Genome Institute"/>
            <person name="Haridas S."/>
            <person name="Albert R."/>
            <person name="Binder M."/>
            <person name="Bloem J."/>
            <person name="Labutti K."/>
            <person name="Salamov A."/>
            <person name="Andreopoulos B."/>
            <person name="Baker S.E."/>
            <person name="Barry K."/>
            <person name="Bills G."/>
            <person name="Bluhm B.H."/>
            <person name="Cannon C."/>
            <person name="Castanera R."/>
            <person name="Culley D.E."/>
            <person name="Daum C."/>
            <person name="Ezra D."/>
            <person name="Gonzalez J.B."/>
            <person name="Henrissat B."/>
            <person name="Kuo A."/>
            <person name="Liang C."/>
            <person name="Lipzen A."/>
            <person name="Lutzoni F."/>
            <person name="Magnuson J."/>
            <person name="Mondo S."/>
            <person name="Nolan M."/>
            <person name="Ohm R."/>
            <person name="Pangilinan J."/>
            <person name="Park H.-J."/>
            <person name="Ramirez L."/>
            <person name="Alfaro M."/>
            <person name="Sun H."/>
            <person name="Tritt A."/>
            <person name="Yoshinaga Y."/>
            <person name="Zwiers L.-H."/>
            <person name="Turgeon B.G."/>
            <person name="Goodwin S.B."/>
            <person name="Spatafora J.W."/>
            <person name="Crous P.W."/>
            <person name="Grigoriev I.V."/>
        </authorList>
    </citation>
    <scope>NUCLEOTIDE SEQUENCE</scope>
    <source>
        <strain evidence="6 8">CBS 781.70</strain>
    </source>
</reference>
<feature type="compositionally biased region" description="Acidic residues" evidence="4">
    <location>
        <begin position="196"/>
        <end position="207"/>
    </location>
</feature>
<evidence type="ECO:0000313" key="8">
    <source>
        <dbReference type="RefSeq" id="XP_033530998.1"/>
    </source>
</evidence>
<dbReference type="SMART" id="SM00543">
    <property type="entry name" value="MIF4G"/>
    <property type="match status" value="1"/>
</dbReference>
<dbReference type="EMBL" id="ML975173">
    <property type="protein sequence ID" value="KAF1809367.1"/>
    <property type="molecule type" value="Genomic_DNA"/>
</dbReference>
<evidence type="ECO:0000259" key="5">
    <source>
        <dbReference type="PROSITE" id="PS51366"/>
    </source>
</evidence>